<gene>
    <name evidence="2" type="ORF">FN846DRAFT_921519</name>
</gene>
<feature type="compositionally biased region" description="Basic and acidic residues" evidence="1">
    <location>
        <begin position="13"/>
        <end position="29"/>
    </location>
</feature>
<reference evidence="2 3" key="1">
    <citation type="submission" date="2019-09" db="EMBL/GenBank/DDBJ databases">
        <title>Draft genome of the ectomycorrhizal ascomycete Sphaerosporella brunnea.</title>
        <authorList>
            <consortium name="DOE Joint Genome Institute"/>
            <person name="Benucci G.M."/>
            <person name="Marozzi G."/>
            <person name="Antonielli L."/>
            <person name="Sanchez S."/>
            <person name="Marco P."/>
            <person name="Wang X."/>
            <person name="Falini L.B."/>
            <person name="Barry K."/>
            <person name="Haridas S."/>
            <person name="Lipzen A."/>
            <person name="Labutti K."/>
            <person name="Grigoriev I.V."/>
            <person name="Murat C."/>
            <person name="Martin F."/>
            <person name="Albertini E."/>
            <person name="Donnini D."/>
            <person name="Bonito G."/>
        </authorList>
    </citation>
    <scope>NUCLEOTIDE SEQUENCE [LARGE SCALE GENOMIC DNA]</scope>
    <source>
        <strain evidence="2 3">Sb_GMNB300</strain>
    </source>
</reference>
<feature type="compositionally biased region" description="Low complexity" evidence="1">
    <location>
        <begin position="1"/>
        <end position="12"/>
    </location>
</feature>
<evidence type="ECO:0000313" key="3">
    <source>
        <dbReference type="Proteomes" id="UP000326924"/>
    </source>
</evidence>
<keyword evidence="3" id="KW-1185">Reference proteome</keyword>
<feature type="region of interest" description="Disordered" evidence="1">
    <location>
        <begin position="1"/>
        <end position="87"/>
    </location>
</feature>
<evidence type="ECO:0000256" key="1">
    <source>
        <dbReference type="SAM" id="MobiDB-lite"/>
    </source>
</evidence>
<dbReference type="AlphaFoldDB" id="A0A5J5ELT7"/>
<feature type="region of interest" description="Disordered" evidence="1">
    <location>
        <begin position="117"/>
        <end position="148"/>
    </location>
</feature>
<protein>
    <submittedName>
        <fullName evidence="2">Uncharacterized protein</fullName>
    </submittedName>
</protein>
<name>A0A5J5ELT7_9PEZI</name>
<dbReference type="OrthoDB" id="5502700at2759"/>
<dbReference type="Proteomes" id="UP000326924">
    <property type="component" value="Unassembled WGS sequence"/>
</dbReference>
<organism evidence="2 3">
    <name type="scientific">Sphaerosporella brunnea</name>
    <dbReference type="NCBI Taxonomy" id="1250544"/>
    <lineage>
        <taxon>Eukaryota</taxon>
        <taxon>Fungi</taxon>
        <taxon>Dikarya</taxon>
        <taxon>Ascomycota</taxon>
        <taxon>Pezizomycotina</taxon>
        <taxon>Pezizomycetes</taxon>
        <taxon>Pezizales</taxon>
        <taxon>Pyronemataceae</taxon>
        <taxon>Sphaerosporella</taxon>
    </lineage>
</organism>
<feature type="compositionally biased region" description="Acidic residues" evidence="1">
    <location>
        <begin position="49"/>
        <end position="69"/>
    </location>
</feature>
<comment type="caution">
    <text evidence="2">The sequence shown here is derived from an EMBL/GenBank/DDBJ whole genome shotgun (WGS) entry which is preliminary data.</text>
</comment>
<dbReference type="EMBL" id="VXIS01000201">
    <property type="protein sequence ID" value="KAA8897236.1"/>
    <property type="molecule type" value="Genomic_DNA"/>
</dbReference>
<accession>A0A5J5ELT7</accession>
<proteinExistence type="predicted"/>
<dbReference type="InParanoid" id="A0A5J5ELT7"/>
<evidence type="ECO:0000313" key="2">
    <source>
        <dbReference type="EMBL" id="KAA8897236.1"/>
    </source>
</evidence>
<sequence>MFGLELSSTSLELSKKNEVPPRFREEVPRARKGNNAGPAADASSRETTEPEVDEHDSGTEGDTESDAEEGSSPKRRKKKAGSSSDNKKPLELVRCCHCSKTWGPYKSWYKTTSPYKRNIASKHPKLPCNDASEKGYDSANARQACGGG</sequence>